<keyword evidence="1" id="KW-0175">Coiled coil</keyword>
<organism evidence="2 3">
    <name type="scientific">Bacillus badius</name>
    <dbReference type="NCBI Taxonomy" id="1455"/>
    <lineage>
        <taxon>Bacteria</taxon>
        <taxon>Bacillati</taxon>
        <taxon>Bacillota</taxon>
        <taxon>Bacilli</taxon>
        <taxon>Bacillales</taxon>
        <taxon>Bacillaceae</taxon>
        <taxon>Pseudobacillus</taxon>
    </lineage>
</organism>
<reference evidence="2 3" key="1">
    <citation type="submission" date="2015-01" db="EMBL/GenBank/DDBJ databases">
        <title>Genome Assembly of Bacillus badius MTCC 1458.</title>
        <authorList>
            <person name="Verma A."/>
            <person name="Khatri I."/>
            <person name="Mual P."/>
            <person name="Subramanian S."/>
            <person name="Krishnamurthi S."/>
        </authorList>
    </citation>
    <scope>NUCLEOTIDE SEQUENCE [LARGE SCALE GENOMIC DNA]</scope>
    <source>
        <strain evidence="2 3">MTCC 1458</strain>
    </source>
</reference>
<accession>A0ABR5AXH2</accession>
<dbReference type="Proteomes" id="UP000031982">
    <property type="component" value="Unassembled WGS sequence"/>
</dbReference>
<evidence type="ECO:0008006" key="4">
    <source>
        <dbReference type="Google" id="ProtNLM"/>
    </source>
</evidence>
<comment type="caution">
    <text evidence="2">The sequence shown here is derived from an EMBL/GenBank/DDBJ whole genome shotgun (WGS) entry which is preliminary data.</text>
</comment>
<sequence length="55" mass="6808">MNVHKIEEEINQLKIKLLFLQNRLQFIQQNCDHQFQGNQYYETCVKCRKVNVLYY</sequence>
<gene>
    <name evidence="2" type="ORF">SD77_3308</name>
</gene>
<protein>
    <recommendedName>
        <fullName evidence="4">Serine protease</fullName>
    </recommendedName>
</protein>
<evidence type="ECO:0000256" key="1">
    <source>
        <dbReference type="SAM" id="Coils"/>
    </source>
</evidence>
<proteinExistence type="predicted"/>
<dbReference type="RefSeq" id="WP_041094523.1">
    <property type="nucleotide sequence ID" value="NZ_JARTHD010000018.1"/>
</dbReference>
<name>A0ABR5AXH2_BACBA</name>
<evidence type="ECO:0000313" key="3">
    <source>
        <dbReference type="Proteomes" id="UP000031982"/>
    </source>
</evidence>
<evidence type="ECO:0000313" key="2">
    <source>
        <dbReference type="EMBL" id="KIL79442.1"/>
    </source>
</evidence>
<dbReference type="EMBL" id="JXLP01000003">
    <property type="protein sequence ID" value="KIL79442.1"/>
    <property type="molecule type" value="Genomic_DNA"/>
</dbReference>
<keyword evidence="3" id="KW-1185">Reference proteome</keyword>
<feature type="coiled-coil region" evidence="1">
    <location>
        <begin position="3"/>
        <end position="30"/>
    </location>
</feature>